<dbReference type="AlphaFoldDB" id="A0A417XZX6"/>
<protein>
    <submittedName>
        <fullName evidence="2">Uncharacterized protein</fullName>
    </submittedName>
</protein>
<dbReference type="OrthoDB" id="8782691at2"/>
<comment type="caution">
    <text evidence="2">The sequence shown here is derived from an EMBL/GenBank/DDBJ whole genome shotgun (WGS) entry which is preliminary data.</text>
</comment>
<gene>
    <name evidence="2" type="ORF">D0Z08_16590</name>
</gene>
<dbReference type="Pfam" id="PF07592">
    <property type="entry name" value="DDE_Tnp_ISAZ013"/>
    <property type="match status" value="1"/>
</dbReference>
<evidence type="ECO:0000256" key="1">
    <source>
        <dbReference type="SAM" id="MobiDB-lite"/>
    </source>
</evidence>
<evidence type="ECO:0000313" key="3">
    <source>
        <dbReference type="Proteomes" id="UP000283644"/>
    </source>
</evidence>
<dbReference type="EMBL" id="QXGH01000020">
    <property type="protein sequence ID" value="RHW25950.1"/>
    <property type="molecule type" value="Genomic_DNA"/>
</dbReference>
<evidence type="ECO:0000313" key="2">
    <source>
        <dbReference type="EMBL" id="RHW25950.1"/>
    </source>
</evidence>
<dbReference type="Proteomes" id="UP000283644">
    <property type="component" value="Unassembled WGS sequence"/>
</dbReference>
<feature type="region of interest" description="Disordered" evidence="1">
    <location>
        <begin position="8"/>
        <end position="32"/>
    </location>
</feature>
<feature type="region of interest" description="Disordered" evidence="1">
    <location>
        <begin position="123"/>
        <end position="154"/>
    </location>
</feature>
<proteinExistence type="predicted"/>
<reference evidence="2 3" key="1">
    <citation type="submission" date="2018-09" db="EMBL/GenBank/DDBJ databases">
        <title>Genome sequencing of Nocardioides immobilis CCTCC AB 2017083 for comparison to Nocardioides silvaticus.</title>
        <authorList>
            <person name="Li C."/>
            <person name="Wang G."/>
        </authorList>
    </citation>
    <scope>NUCLEOTIDE SEQUENCE [LARGE SCALE GENOMIC DNA]</scope>
    <source>
        <strain evidence="2 3">CCTCC AB 2017083</strain>
    </source>
</reference>
<keyword evidence="3" id="KW-1185">Reference proteome</keyword>
<feature type="region of interest" description="Disordered" evidence="1">
    <location>
        <begin position="232"/>
        <end position="263"/>
    </location>
</feature>
<accession>A0A417XZX6</accession>
<dbReference type="InterPro" id="IPR011518">
    <property type="entry name" value="Transposase_36"/>
</dbReference>
<name>A0A417XZX6_9ACTN</name>
<organism evidence="2 3">
    <name type="scientific">Nocardioides immobilis</name>
    <dbReference type="NCBI Taxonomy" id="2049295"/>
    <lineage>
        <taxon>Bacteria</taxon>
        <taxon>Bacillati</taxon>
        <taxon>Actinomycetota</taxon>
        <taxon>Actinomycetes</taxon>
        <taxon>Propionibacteriales</taxon>
        <taxon>Nocardioidaceae</taxon>
        <taxon>Nocardioides</taxon>
    </lineage>
</organism>
<sequence>MWTLVIARPASRPRRSRASASTSGGSGTLPRLGRVRNFRTVSAVRAAMTMSASWTDRQLRARYEVLLPHLDERARRLVLGADAQAIGHGGIAAVARAAAGRPEDRDRRPRRARLRNRAVVAGAGASTGCGPTARRGDRSGSGAGAAGMVEPARRGDPMTGLCWTSLSTRRLAAKLTAAGHWVSHTTVARLLKANGFSLQACAKTIEGAAHPDRDAQFDYLAAQVADHHAAGDPVISVDTKKKELVGGTRTQAGSGPRPGRRRR</sequence>